<keyword evidence="5" id="KW-0206">Cytoskeleton</keyword>
<dbReference type="GO" id="GO:0043005">
    <property type="term" value="C:neuron projection"/>
    <property type="evidence" value="ECO:0007669"/>
    <property type="project" value="TreeGrafter"/>
</dbReference>
<evidence type="ECO:0000256" key="4">
    <source>
        <dbReference type="ARBA" id="ARBA00022737"/>
    </source>
</evidence>
<evidence type="ECO:0000256" key="3">
    <source>
        <dbReference type="ARBA" id="ARBA00022553"/>
    </source>
</evidence>
<dbReference type="InterPro" id="IPR001084">
    <property type="entry name" value="MAP_tubulin-bd_rpt"/>
</dbReference>
<dbReference type="GO" id="GO:0008017">
    <property type="term" value="F:microtubule binding"/>
    <property type="evidence" value="ECO:0007669"/>
    <property type="project" value="InterPro"/>
</dbReference>
<evidence type="ECO:0000256" key="6">
    <source>
        <dbReference type="SAM" id="MobiDB-lite"/>
    </source>
</evidence>
<dbReference type="EMBL" id="GGYP01000926">
    <property type="protein sequence ID" value="MDE45697.1"/>
    <property type="molecule type" value="Transcribed_RNA"/>
</dbReference>
<feature type="region of interest" description="Disordered" evidence="6">
    <location>
        <begin position="115"/>
        <end position="203"/>
    </location>
</feature>
<feature type="compositionally biased region" description="Polar residues" evidence="6">
    <location>
        <begin position="116"/>
        <end position="126"/>
    </location>
</feature>
<feature type="compositionally biased region" description="Low complexity" evidence="6">
    <location>
        <begin position="154"/>
        <end position="167"/>
    </location>
</feature>
<dbReference type="PANTHER" id="PTHR11501">
    <property type="entry name" value="MICROTUBULE-ASSOCIATED PROTEIN"/>
    <property type="match status" value="1"/>
</dbReference>
<evidence type="ECO:0000256" key="1">
    <source>
        <dbReference type="ARBA" id="ARBA00004245"/>
    </source>
</evidence>
<dbReference type="AlphaFoldDB" id="A0A6G1S6A8"/>
<keyword evidence="3" id="KW-0597">Phosphoprotein</keyword>
<dbReference type="InterPro" id="IPR027324">
    <property type="entry name" value="MAP2/MAP4/Tau"/>
</dbReference>
<sequence length="203" mass="22062">MSSVIPNKAIHSQNSDLSQASSVTVDNERSSAQPKRLPPIKAPVGLARSPDLKNCKSKIGSLDMIKHKPSGGRIKIETQKLNWNAKSKVGSLENKDHKPAAPRIKVETRKLEWKTTSKVQSLQNIKHQPGGGNVKIFDDSYREKSATGSGLKQSNNKSSSPSSSSKPMNDCNNNNKKPGSTTNQNNHAAALITNLSKMNLKDK</sequence>
<dbReference type="PANTHER" id="PTHR11501:SF18">
    <property type="entry name" value="MICROTUBULE-ASSOCIATED PROTEIN"/>
    <property type="match status" value="1"/>
</dbReference>
<protein>
    <submittedName>
        <fullName evidence="7">Microtubule-associated protein 2</fullName>
    </submittedName>
</protein>
<dbReference type="GO" id="GO:0031175">
    <property type="term" value="P:neuron projection development"/>
    <property type="evidence" value="ECO:0007669"/>
    <property type="project" value="TreeGrafter"/>
</dbReference>
<dbReference type="PROSITE" id="PS51491">
    <property type="entry name" value="TAU_MAP_2"/>
    <property type="match status" value="2"/>
</dbReference>
<reference evidence="7" key="1">
    <citation type="submission" date="2018-10" db="EMBL/GenBank/DDBJ databases">
        <title>Transcriptome assembly of Aceria tosichella (Wheat curl mite) Type 2.</title>
        <authorList>
            <person name="Scully E.D."/>
            <person name="Geib S.M."/>
            <person name="Palmer N.A."/>
            <person name="Gupta A.K."/>
            <person name="Sarath G."/>
            <person name="Tatineni S."/>
        </authorList>
    </citation>
    <scope>NUCLEOTIDE SEQUENCE</scope>
    <source>
        <strain evidence="7">LincolnNE</strain>
    </source>
</reference>
<evidence type="ECO:0000256" key="2">
    <source>
        <dbReference type="ARBA" id="ARBA00022490"/>
    </source>
</evidence>
<comment type="subcellular location">
    <subcellularLocation>
        <location evidence="1">Cytoplasm</location>
        <location evidence="1">Cytoskeleton</location>
    </subcellularLocation>
</comment>
<evidence type="ECO:0000313" key="7">
    <source>
        <dbReference type="EMBL" id="MDE45697.1"/>
    </source>
</evidence>
<dbReference type="GO" id="GO:0005856">
    <property type="term" value="C:cytoskeleton"/>
    <property type="evidence" value="ECO:0007669"/>
    <property type="project" value="UniProtKB-SubCell"/>
</dbReference>
<evidence type="ECO:0000256" key="5">
    <source>
        <dbReference type="ARBA" id="ARBA00023212"/>
    </source>
</evidence>
<dbReference type="Pfam" id="PF00418">
    <property type="entry name" value="Tubulin-binding"/>
    <property type="match status" value="3"/>
</dbReference>
<dbReference type="GO" id="GO:0000226">
    <property type="term" value="P:microtubule cytoskeleton organization"/>
    <property type="evidence" value="ECO:0007669"/>
    <property type="project" value="TreeGrafter"/>
</dbReference>
<keyword evidence="4" id="KW-0677">Repeat</keyword>
<feature type="compositionally biased region" description="Basic and acidic residues" evidence="6">
    <location>
        <begin position="136"/>
        <end position="145"/>
    </location>
</feature>
<gene>
    <name evidence="7" type="primary">Map2</name>
    <name evidence="7" type="ORF">g.17775</name>
</gene>
<organism evidence="7">
    <name type="scientific">Aceria tosichella</name>
    <name type="common">wheat curl mite</name>
    <dbReference type="NCBI Taxonomy" id="561515"/>
    <lineage>
        <taxon>Eukaryota</taxon>
        <taxon>Metazoa</taxon>
        <taxon>Ecdysozoa</taxon>
        <taxon>Arthropoda</taxon>
        <taxon>Chelicerata</taxon>
        <taxon>Arachnida</taxon>
        <taxon>Acari</taxon>
        <taxon>Acariformes</taxon>
        <taxon>Trombidiformes</taxon>
        <taxon>Prostigmata</taxon>
        <taxon>Eupodina</taxon>
        <taxon>Eriophyoidea</taxon>
        <taxon>Eriophyidae</taxon>
        <taxon>Eriophyinae</taxon>
        <taxon>Aceriini</taxon>
        <taxon>Aceria</taxon>
    </lineage>
</organism>
<name>A0A6G1S6A8_9ACAR</name>
<keyword evidence="2" id="KW-0963">Cytoplasm</keyword>
<proteinExistence type="predicted"/>
<feature type="compositionally biased region" description="Polar residues" evidence="6">
    <location>
        <begin position="170"/>
        <end position="197"/>
    </location>
</feature>
<feature type="compositionally biased region" description="Polar residues" evidence="6">
    <location>
        <begin position="1"/>
        <end position="33"/>
    </location>
</feature>
<feature type="region of interest" description="Disordered" evidence="6">
    <location>
        <begin position="1"/>
        <end position="52"/>
    </location>
</feature>
<accession>A0A6G1S6A8</accession>